<keyword evidence="2 4" id="KW-0853">WD repeat</keyword>
<dbReference type="PROSITE" id="PS50294">
    <property type="entry name" value="WD_REPEATS_REGION"/>
    <property type="match status" value="1"/>
</dbReference>
<feature type="domain" description="EIPR1-like beta-propeller" evidence="5">
    <location>
        <begin position="203"/>
        <end position="377"/>
    </location>
</feature>
<dbReference type="AlphaFoldDB" id="A0A1C6YSS4"/>
<gene>
    <name evidence="6" type="ORF">PCHAJ_000455600</name>
</gene>
<organism evidence="6 7">
    <name type="scientific">Plasmodium chabaudi chabaudi</name>
    <dbReference type="NCBI Taxonomy" id="31271"/>
    <lineage>
        <taxon>Eukaryota</taxon>
        <taxon>Sar</taxon>
        <taxon>Alveolata</taxon>
        <taxon>Apicomplexa</taxon>
        <taxon>Aconoidasida</taxon>
        <taxon>Haemosporida</taxon>
        <taxon>Plasmodiidae</taxon>
        <taxon>Plasmodium</taxon>
        <taxon>Plasmodium (Vinckeia)</taxon>
    </lineage>
</organism>
<evidence type="ECO:0000256" key="2">
    <source>
        <dbReference type="ARBA" id="ARBA00022574"/>
    </source>
</evidence>
<protein>
    <submittedName>
        <fullName evidence="6">Protein TSSC1, putative</fullName>
    </submittedName>
</protein>
<dbReference type="Proteomes" id="UP000507163">
    <property type="component" value="Chromosome 14"/>
</dbReference>
<reference evidence="6 7" key="1">
    <citation type="submission" date="2016-08" db="EMBL/GenBank/DDBJ databases">
        <authorList>
            <consortium name="Pathogen Informatics"/>
        </authorList>
    </citation>
    <scope>NUCLEOTIDE SEQUENCE [LARGE SCALE GENOMIC DNA]</scope>
    <source>
        <strain evidence="6 7">AJ</strain>
    </source>
</reference>
<evidence type="ECO:0000256" key="1">
    <source>
        <dbReference type="ARBA" id="ARBA00005672"/>
    </source>
</evidence>
<dbReference type="Gene3D" id="2.130.10.10">
    <property type="entry name" value="YVTN repeat-like/Quinoprotein amine dehydrogenase"/>
    <property type="match status" value="1"/>
</dbReference>
<dbReference type="PROSITE" id="PS00678">
    <property type="entry name" value="WD_REPEATS_1"/>
    <property type="match status" value="1"/>
</dbReference>
<sequence length="476" mass="55469">MNSGKILKNTYYSPFKSRCLSNVNNNLLNQSYNLHYFLLSSDNPCNNNEIHLIEYNDESLNIENVNIFTHQGEISNMVCLGMHEKENDGKHILVCSSGLYYSNDNNCSGNDIQNVCSLWLGDLNNFRENDQNEANELEDVKKIENEIKNERIEEHCSDKLDDNSFPYDHIQENIDNKSTEVQTNSENIINSNKKCIPDLNKKGKLEKLCELKRDEEYVGIKNIAWNDYENEFQKIAIIDKYSYTIFDRNNSNNINFITSNFVNEQLNYGTFDPHHENVLAVVSDIHIYGYDIKSNKPIFSTYTNHKANITSLDFNSNIPNILMTSSKDGYIKMWDLRYLKNDFFTMNIHTHWITSININHFHDELLFTTSTDNTVKLHKLEYTNNLNIKDKQVNYRLIKTYSDHEESVYKGAWSKTDAWILLNTISYSFSTNLRLCPKSDEICGKNDNFSIKNTLSGVHIIFVSNFMDVLRDTYNN</sequence>
<dbReference type="InterPro" id="IPR040323">
    <property type="entry name" value="EIPR1"/>
</dbReference>
<dbReference type="InterPro" id="IPR059104">
    <property type="entry name" value="Beta-prop_EIPR1-like"/>
</dbReference>
<dbReference type="InterPro" id="IPR036322">
    <property type="entry name" value="WD40_repeat_dom_sf"/>
</dbReference>
<dbReference type="GO" id="GO:0016567">
    <property type="term" value="P:protein ubiquitination"/>
    <property type="evidence" value="ECO:0007669"/>
    <property type="project" value="TreeGrafter"/>
</dbReference>
<dbReference type="PANTHER" id="PTHR14205:SF15">
    <property type="entry name" value="EARP AND GARP COMPLEX-INTERACTING PROTEIN 1"/>
    <property type="match status" value="1"/>
</dbReference>
<dbReference type="Pfam" id="PF23609">
    <property type="entry name" value="Beta-prop_EIPR1"/>
    <property type="match status" value="1"/>
</dbReference>
<evidence type="ECO:0000313" key="7">
    <source>
        <dbReference type="Proteomes" id="UP000507163"/>
    </source>
</evidence>
<evidence type="ECO:0000313" key="6">
    <source>
        <dbReference type="EMBL" id="SCM26475.1"/>
    </source>
</evidence>
<dbReference type="InterPro" id="IPR015943">
    <property type="entry name" value="WD40/YVTN_repeat-like_dom_sf"/>
</dbReference>
<evidence type="ECO:0000256" key="3">
    <source>
        <dbReference type="ARBA" id="ARBA00022737"/>
    </source>
</evidence>
<evidence type="ECO:0000259" key="5">
    <source>
        <dbReference type="Pfam" id="PF23609"/>
    </source>
</evidence>
<proteinExistence type="inferred from homology"/>
<keyword evidence="3" id="KW-0677">Repeat</keyword>
<accession>A0A1C6YSS4</accession>
<comment type="similarity">
    <text evidence="1">Belongs to the WD repeat EIPR1 family.</text>
</comment>
<evidence type="ECO:0000256" key="4">
    <source>
        <dbReference type="PROSITE-ProRule" id="PRU00221"/>
    </source>
</evidence>
<name>A0A1C6YSS4_PLACU</name>
<dbReference type="EMBL" id="LT608180">
    <property type="protein sequence ID" value="SCM26475.1"/>
    <property type="molecule type" value="Genomic_DNA"/>
</dbReference>
<dbReference type="SMART" id="SM00320">
    <property type="entry name" value="WD40"/>
    <property type="match status" value="2"/>
</dbReference>
<feature type="repeat" description="WD" evidence="4">
    <location>
        <begin position="302"/>
        <end position="337"/>
    </location>
</feature>
<dbReference type="PANTHER" id="PTHR14205">
    <property type="entry name" value="WD-REPEAT PROTEIN"/>
    <property type="match status" value="1"/>
</dbReference>
<dbReference type="InterPro" id="IPR019775">
    <property type="entry name" value="WD40_repeat_CS"/>
</dbReference>
<dbReference type="InterPro" id="IPR001680">
    <property type="entry name" value="WD40_rpt"/>
</dbReference>
<dbReference type="PROSITE" id="PS50082">
    <property type="entry name" value="WD_REPEATS_2"/>
    <property type="match status" value="1"/>
</dbReference>
<dbReference type="SUPFAM" id="SSF50978">
    <property type="entry name" value="WD40 repeat-like"/>
    <property type="match status" value="1"/>
</dbReference>